<dbReference type="STRING" id="134849.SAMN05443668_106431"/>
<sequence>MTTPAEPRALRPWDRHPHRIGVINDFPGVAGSLADDWFDGIRLAVDEASEHGLLDRPVELVRRDVYGHPYQSGLPMAAAYRELVAEEQVLGVIGPMKSDDSLSVRGEVERLAVPLISMCGSASMVGPRVFVLNQGSLMDEPPFMLRWMRRHGIDTCAVLAENNQIGHEYLLGFMADMAEFGVSVVSLSTQVPVDATVDRLAEEFRRFAAARPQALVYLGLGHNNTRLNPALDESGWAPPVKLMTTAFVTASMGERWANALDGWVGVDQFHEDNPEFVGFVERFEKVYGRRPANAMAPCGFDLGATMARGLARARFRMPEAVADGLERVRLLPAAAGAPGTYITLGPWEHRGYRGDYLVMRRSVGGRTELA</sequence>
<evidence type="ECO:0000256" key="2">
    <source>
        <dbReference type="ARBA" id="ARBA00022729"/>
    </source>
</evidence>
<dbReference type="InterPro" id="IPR028081">
    <property type="entry name" value="Leu-bd"/>
</dbReference>
<comment type="similarity">
    <text evidence="1">Belongs to the leucine-binding protein family.</text>
</comment>
<gene>
    <name evidence="4" type="ORF">SAMN05443668_106431</name>
</gene>
<reference evidence="4 5" key="1">
    <citation type="submission" date="2016-11" db="EMBL/GenBank/DDBJ databases">
        <authorList>
            <person name="Jaros S."/>
            <person name="Januszkiewicz K."/>
            <person name="Wedrychowicz H."/>
        </authorList>
    </citation>
    <scope>NUCLEOTIDE SEQUENCE [LARGE SCALE GENOMIC DNA]</scope>
    <source>
        <strain evidence="4 5">DSM 46144</strain>
    </source>
</reference>
<evidence type="ECO:0000313" key="4">
    <source>
        <dbReference type="EMBL" id="SHN40108.1"/>
    </source>
</evidence>
<dbReference type="PANTHER" id="PTHR30483">
    <property type="entry name" value="LEUCINE-SPECIFIC-BINDING PROTEIN"/>
    <property type="match status" value="1"/>
</dbReference>
<dbReference type="AlphaFoldDB" id="A0A1M7R4Q6"/>
<protein>
    <submittedName>
        <fullName evidence="4">ABC-type branched-chain amino acid transport system, substrate-binding protein</fullName>
    </submittedName>
</protein>
<dbReference type="RefSeq" id="WP_178379955.1">
    <property type="nucleotide sequence ID" value="NZ_FRCS01000006.1"/>
</dbReference>
<dbReference type="CDD" id="cd06268">
    <property type="entry name" value="PBP1_ABC_transporter_LIVBP-like"/>
    <property type="match status" value="1"/>
</dbReference>
<accession>A0A1M7R4Q6</accession>
<evidence type="ECO:0000259" key="3">
    <source>
        <dbReference type="Pfam" id="PF13458"/>
    </source>
</evidence>
<dbReference type="PANTHER" id="PTHR30483:SF37">
    <property type="entry name" value="ABC TRANSPORTER SUBSTRATE-BINDING PROTEIN"/>
    <property type="match status" value="1"/>
</dbReference>
<keyword evidence="2" id="KW-0732">Signal</keyword>
<evidence type="ECO:0000256" key="1">
    <source>
        <dbReference type="ARBA" id="ARBA00010062"/>
    </source>
</evidence>
<dbReference type="Pfam" id="PF13458">
    <property type="entry name" value="Peripla_BP_6"/>
    <property type="match status" value="1"/>
</dbReference>
<name>A0A1M7R4Q6_9ACTN</name>
<evidence type="ECO:0000313" key="5">
    <source>
        <dbReference type="Proteomes" id="UP000184440"/>
    </source>
</evidence>
<dbReference type="Proteomes" id="UP000184440">
    <property type="component" value="Unassembled WGS sequence"/>
</dbReference>
<organism evidence="4 5">
    <name type="scientific">Cryptosporangium aurantiacum</name>
    <dbReference type="NCBI Taxonomy" id="134849"/>
    <lineage>
        <taxon>Bacteria</taxon>
        <taxon>Bacillati</taxon>
        <taxon>Actinomycetota</taxon>
        <taxon>Actinomycetes</taxon>
        <taxon>Cryptosporangiales</taxon>
        <taxon>Cryptosporangiaceae</taxon>
        <taxon>Cryptosporangium</taxon>
    </lineage>
</organism>
<dbReference type="EMBL" id="FRCS01000006">
    <property type="protein sequence ID" value="SHN40108.1"/>
    <property type="molecule type" value="Genomic_DNA"/>
</dbReference>
<proteinExistence type="inferred from homology"/>
<dbReference type="SUPFAM" id="SSF53822">
    <property type="entry name" value="Periplasmic binding protein-like I"/>
    <property type="match status" value="1"/>
</dbReference>
<dbReference type="InterPro" id="IPR028082">
    <property type="entry name" value="Peripla_BP_I"/>
</dbReference>
<dbReference type="InterPro" id="IPR051010">
    <property type="entry name" value="BCAA_transport"/>
</dbReference>
<feature type="domain" description="Leucine-binding protein" evidence="3">
    <location>
        <begin position="19"/>
        <end position="340"/>
    </location>
</feature>
<dbReference type="Gene3D" id="3.40.50.2300">
    <property type="match status" value="2"/>
</dbReference>
<keyword evidence="5" id="KW-1185">Reference proteome</keyword>